<evidence type="ECO:0000313" key="2">
    <source>
        <dbReference type="EMBL" id="QIZ72824.1"/>
    </source>
</evidence>
<dbReference type="AlphaFoldDB" id="A0A6H1U1W1"/>
<sequence>MSAAASNKADRRYFNVTEGQTAGLDIGSILIRFDAFLAAFFCNIKGLSPLSERSRSPQDDSPDSFGVASRRSTLRERGLRTFRLVER</sequence>
<gene>
    <name evidence="2" type="ORF">HCG48_21310</name>
</gene>
<reference evidence="2 3" key="1">
    <citation type="submission" date="2020-04" db="EMBL/GenBank/DDBJ databases">
        <authorList>
            <person name="Basu S."/>
            <person name="Maruthanayagam V."/>
            <person name="Chakraborty S."/>
            <person name="Pramanik A."/>
            <person name="Mukherjee J."/>
            <person name="Brink B."/>
        </authorList>
    </citation>
    <scope>NUCLEOTIDE SEQUENCE [LARGE SCALE GENOMIC DNA]</scope>
    <source>
        <strain evidence="2 3">AP17</strain>
    </source>
</reference>
<feature type="region of interest" description="Disordered" evidence="1">
    <location>
        <begin position="49"/>
        <end position="72"/>
    </location>
</feature>
<name>A0A6H1U1W1_9CYAN</name>
<proteinExistence type="predicted"/>
<organism evidence="2 3">
    <name type="scientific">Oxynema aestuarii AP17</name>
    <dbReference type="NCBI Taxonomy" id="2064643"/>
    <lineage>
        <taxon>Bacteria</taxon>
        <taxon>Bacillati</taxon>
        <taxon>Cyanobacteriota</taxon>
        <taxon>Cyanophyceae</taxon>
        <taxon>Oscillatoriophycideae</taxon>
        <taxon>Oscillatoriales</taxon>
        <taxon>Oscillatoriaceae</taxon>
        <taxon>Oxynema</taxon>
        <taxon>Oxynema aestuarii</taxon>
    </lineage>
</organism>
<dbReference type="EMBL" id="CP051167">
    <property type="protein sequence ID" value="QIZ72824.1"/>
    <property type="molecule type" value="Genomic_DNA"/>
</dbReference>
<dbReference type="RefSeq" id="WP_168570971.1">
    <property type="nucleotide sequence ID" value="NZ_CP051167.1"/>
</dbReference>
<evidence type="ECO:0000256" key="1">
    <source>
        <dbReference type="SAM" id="MobiDB-lite"/>
    </source>
</evidence>
<protein>
    <submittedName>
        <fullName evidence="2">Uncharacterized protein</fullName>
    </submittedName>
</protein>
<evidence type="ECO:0000313" key="3">
    <source>
        <dbReference type="Proteomes" id="UP000500857"/>
    </source>
</evidence>
<keyword evidence="3" id="KW-1185">Reference proteome</keyword>
<dbReference type="KEGG" id="oxy:HCG48_21310"/>
<accession>A0A6H1U1W1</accession>
<dbReference type="Proteomes" id="UP000500857">
    <property type="component" value="Chromosome"/>
</dbReference>